<gene>
    <name evidence="1" type="ORF">B1A_18956</name>
</gene>
<reference evidence="1" key="2">
    <citation type="journal article" date="2014" name="ISME J.">
        <title>Microbial stratification in low pH oxic and suboxic macroscopic growths along an acid mine drainage.</title>
        <authorList>
            <person name="Mendez-Garcia C."/>
            <person name="Mesa V."/>
            <person name="Sprenger R.R."/>
            <person name="Richter M."/>
            <person name="Diez M.S."/>
            <person name="Solano J."/>
            <person name="Bargiela R."/>
            <person name="Golyshina O.V."/>
            <person name="Manteca A."/>
            <person name="Ramos J.L."/>
            <person name="Gallego J.R."/>
            <person name="Llorente I."/>
            <person name="Martins Dos Santos V.A."/>
            <person name="Jensen O.N."/>
            <person name="Pelaez A.I."/>
            <person name="Sanchez J."/>
            <person name="Ferrer M."/>
        </authorList>
    </citation>
    <scope>NUCLEOTIDE SEQUENCE</scope>
</reference>
<protein>
    <submittedName>
        <fullName evidence="1">HipA domain protein</fullName>
    </submittedName>
</protein>
<name>T0ZY41_9ZZZZ</name>
<sequence length="84" mass="8834">MVADSLPDDFGNALTTAYLANEGLTAGQITALDRLAYLGTRGIGALEFRPLRGPRTRKATAIELSELVVAARIALSDGPHPRTG</sequence>
<evidence type="ECO:0000313" key="1">
    <source>
        <dbReference type="EMBL" id="EQD33579.1"/>
    </source>
</evidence>
<dbReference type="AlphaFoldDB" id="T0ZY41"/>
<accession>T0ZY41</accession>
<reference evidence="1" key="1">
    <citation type="submission" date="2013-08" db="EMBL/GenBank/DDBJ databases">
        <authorList>
            <person name="Mendez C."/>
            <person name="Richter M."/>
            <person name="Ferrer M."/>
            <person name="Sanchez J."/>
        </authorList>
    </citation>
    <scope>NUCLEOTIDE SEQUENCE</scope>
</reference>
<comment type="caution">
    <text evidence="1">The sequence shown here is derived from an EMBL/GenBank/DDBJ whole genome shotgun (WGS) entry which is preliminary data.</text>
</comment>
<proteinExistence type="predicted"/>
<organism evidence="1">
    <name type="scientific">mine drainage metagenome</name>
    <dbReference type="NCBI Taxonomy" id="410659"/>
    <lineage>
        <taxon>unclassified sequences</taxon>
        <taxon>metagenomes</taxon>
        <taxon>ecological metagenomes</taxon>
    </lineage>
</organism>
<dbReference type="EMBL" id="AUZX01013986">
    <property type="protein sequence ID" value="EQD33579.1"/>
    <property type="molecule type" value="Genomic_DNA"/>
</dbReference>